<name>A0ABW2ZVE2_9ACTN</name>
<dbReference type="Proteomes" id="UP001597053">
    <property type="component" value="Unassembled WGS sequence"/>
</dbReference>
<feature type="region of interest" description="Disordered" evidence="1">
    <location>
        <begin position="34"/>
        <end position="56"/>
    </location>
</feature>
<proteinExistence type="predicted"/>
<organism evidence="2 3">
    <name type="scientific">Micromonospora azadirachtae</name>
    <dbReference type="NCBI Taxonomy" id="1970735"/>
    <lineage>
        <taxon>Bacteria</taxon>
        <taxon>Bacillati</taxon>
        <taxon>Actinomycetota</taxon>
        <taxon>Actinomycetes</taxon>
        <taxon>Micromonosporales</taxon>
        <taxon>Micromonosporaceae</taxon>
        <taxon>Micromonospora</taxon>
    </lineage>
</organism>
<reference evidence="3" key="1">
    <citation type="journal article" date="2019" name="Int. J. Syst. Evol. Microbiol.">
        <title>The Global Catalogue of Microorganisms (GCM) 10K type strain sequencing project: providing services to taxonomists for standard genome sequencing and annotation.</title>
        <authorList>
            <consortium name="The Broad Institute Genomics Platform"/>
            <consortium name="The Broad Institute Genome Sequencing Center for Infectious Disease"/>
            <person name="Wu L."/>
            <person name="Ma J."/>
        </authorList>
    </citation>
    <scope>NUCLEOTIDE SEQUENCE [LARGE SCALE GENOMIC DNA]</scope>
    <source>
        <strain evidence="3">JCM 32148</strain>
    </source>
</reference>
<feature type="compositionally biased region" description="Polar residues" evidence="1">
    <location>
        <begin position="37"/>
        <end position="46"/>
    </location>
</feature>
<keyword evidence="3" id="KW-1185">Reference proteome</keyword>
<evidence type="ECO:0000313" key="3">
    <source>
        <dbReference type="Proteomes" id="UP001597053"/>
    </source>
</evidence>
<gene>
    <name evidence="2" type="ORF">ACFQZ8_01595</name>
</gene>
<comment type="caution">
    <text evidence="2">The sequence shown here is derived from an EMBL/GenBank/DDBJ whole genome shotgun (WGS) entry which is preliminary data.</text>
</comment>
<protein>
    <submittedName>
        <fullName evidence="2">Uncharacterized protein</fullName>
    </submittedName>
</protein>
<dbReference type="EMBL" id="JBHTHM010000023">
    <property type="protein sequence ID" value="MFD0782622.1"/>
    <property type="molecule type" value="Genomic_DNA"/>
</dbReference>
<evidence type="ECO:0000313" key="2">
    <source>
        <dbReference type="EMBL" id="MFD0782622.1"/>
    </source>
</evidence>
<accession>A0ABW2ZVE2</accession>
<evidence type="ECO:0000256" key="1">
    <source>
        <dbReference type="SAM" id="MobiDB-lite"/>
    </source>
</evidence>
<sequence length="56" mass="6388">MPRRGRSTTVGKIAKLVQNRRASEIRVLGEELRREQLTTSRENSNRPGLRVLSGTR</sequence>